<comment type="subcellular location">
    <subcellularLocation>
        <location evidence="1">Cell membrane</location>
        <topology evidence="1">Multi-pass membrane protein</topology>
    </subcellularLocation>
</comment>
<comment type="caution">
    <text evidence="8">The sequence shown here is derived from an EMBL/GenBank/DDBJ whole genome shotgun (WGS) entry which is preliminary data.</text>
</comment>
<evidence type="ECO:0000256" key="4">
    <source>
        <dbReference type="ARBA" id="ARBA00022989"/>
    </source>
</evidence>
<accession>A0A1B7KYA4</accession>
<proteinExistence type="predicted"/>
<sequence length="208" mass="23151">MMQFMQHYGLWGLLAIIMLESMGLPLPGEAMLIGMAVYAGTSHNLTLLSVILVASVAAIIGDNIGFLLGRVIGTRLLQNYGKYIFIDSTRLQIGEYLFLHHGGKIVFFGRFIALLRALAAFLAGANHMPWRTFLLMNALGGVTWASLFGSAAYFFGDKLFSLDSELRLAILCSTILFFICSYYFFRHHEKELAKKAANYKICTSSMKP</sequence>
<evidence type="ECO:0000256" key="2">
    <source>
        <dbReference type="ARBA" id="ARBA00022475"/>
    </source>
</evidence>
<evidence type="ECO:0000256" key="5">
    <source>
        <dbReference type="ARBA" id="ARBA00023136"/>
    </source>
</evidence>
<evidence type="ECO:0000313" key="9">
    <source>
        <dbReference type="Proteomes" id="UP000078225"/>
    </source>
</evidence>
<dbReference type="InterPro" id="IPR051311">
    <property type="entry name" value="DedA_domain"/>
</dbReference>
<dbReference type="STRING" id="1691903.A9B99_17785"/>
<dbReference type="PANTHER" id="PTHR42709:SF6">
    <property type="entry name" value="UNDECAPRENYL PHOSPHATE TRANSPORTER A"/>
    <property type="match status" value="1"/>
</dbReference>
<organism evidence="8 9">
    <name type="scientific">Mangrovibacter phragmitis</name>
    <dbReference type="NCBI Taxonomy" id="1691903"/>
    <lineage>
        <taxon>Bacteria</taxon>
        <taxon>Pseudomonadati</taxon>
        <taxon>Pseudomonadota</taxon>
        <taxon>Gammaproteobacteria</taxon>
        <taxon>Enterobacterales</taxon>
        <taxon>Enterobacteriaceae</taxon>
        <taxon>Mangrovibacter</taxon>
    </lineage>
</organism>
<reference evidence="9" key="1">
    <citation type="submission" date="2016-05" db="EMBL/GenBank/DDBJ databases">
        <authorList>
            <person name="Behera P."/>
            <person name="Vaishampayan P."/>
            <person name="Singh N."/>
            <person name="Raina V."/>
            <person name="Suar M."/>
            <person name="Pattnaik A."/>
            <person name="Rastogi G."/>
        </authorList>
    </citation>
    <scope>NUCLEOTIDE SEQUENCE [LARGE SCALE GENOMIC DNA]</scope>
    <source>
        <strain evidence="9">MP23</strain>
    </source>
</reference>
<dbReference type="AlphaFoldDB" id="A0A1B7KYA4"/>
<keyword evidence="3 6" id="KW-0812">Transmembrane</keyword>
<dbReference type="PANTHER" id="PTHR42709">
    <property type="entry name" value="ALKALINE PHOSPHATASE LIKE PROTEIN"/>
    <property type="match status" value="1"/>
</dbReference>
<evidence type="ECO:0000259" key="7">
    <source>
        <dbReference type="Pfam" id="PF09335"/>
    </source>
</evidence>
<dbReference type="EMBL" id="LYRP01000050">
    <property type="protein sequence ID" value="OAT75053.1"/>
    <property type="molecule type" value="Genomic_DNA"/>
</dbReference>
<evidence type="ECO:0000256" key="1">
    <source>
        <dbReference type="ARBA" id="ARBA00004651"/>
    </source>
</evidence>
<feature type="transmembrane region" description="Helical" evidence="6">
    <location>
        <begin position="47"/>
        <end position="68"/>
    </location>
</feature>
<keyword evidence="4 6" id="KW-1133">Transmembrane helix</keyword>
<keyword evidence="5 6" id="KW-0472">Membrane</keyword>
<keyword evidence="9" id="KW-1185">Reference proteome</keyword>
<dbReference type="GO" id="GO:0005886">
    <property type="term" value="C:plasma membrane"/>
    <property type="evidence" value="ECO:0007669"/>
    <property type="project" value="UniProtKB-SubCell"/>
</dbReference>
<feature type="domain" description="VTT" evidence="7">
    <location>
        <begin position="26"/>
        <end position="150"/>
    </location>
</feature>
<gene>
    <name evidence="8" type="ORF">A9B99_17785</name>
</gene>
<feature type="transmembrane region" description="Helical" evidence="6">
    <location>
        <begin position="166"/>
        <end position="185"/>
    </location>
</feature>
<evidence type="ECO:0000256" key="3">
    <source>
        <dbReference type="ARBA" id="ARBA00022692"/>
    </source>
</evidence>
<feature type="transmembrane region" description="Helical" evidence="6">
    <location>
        <begin position="132"/>
        <end position="154"/>
    </location>
</feature>
<evidence type="ECO:0000256" key="6">
    <source>
        <dbReference type="SAM" id="Phobius"/>
    </source>
</evidence>
<dbReference type="InterPro" id="IPR032816">
    <property type="entry name" value="VTT_dom"/>
</dbReference>
<name>A0A1B7KYA4_9ENTR</name>
<protein>
    <recommendedName>
        <fullName evidence="7">VTT domain-containing protein</fullName>
    </recommendedName>
</protein>
<keyword evidence="2" id="KW-1003">Cell membrane</keyword>
<dbReference type="Proteomes" id="UP000078225">
    <property type="component" value="Unassembled WGS sequence"/>
</dbReference>
<dbReference type="Pfam" id="PF09335">
    <property type="entry name" value="VTT_dom"/>
    <property type="match status" value="1"/>
</dbReference>
<evidence type="ECO:0000313" key="8">
    <source>
        <dbReference type="EMBL" id="OAT75053.1"/>
    </source>
</evidence>